<dbReference type="GO" id="GO:0007017">
    <property type="term" value="P:microtubule-based process"/>
    <property type="evidence" value="ECO:0007669"/>
    <property type="project" value="InterPro"/>
</dbReference>
<keyword evidence="8" id="KW-1185">Reference proteome</keyword>
<protein>
    <recommendedName>
        <fullName evidence="6">Tubulin/FtsZ GTPase domain-containing protein</fullName>
    </recommendedName>
</protein>
<dbReference type="InterPro" id="IPR036525">
    <property type="entry name" value="Tubulin/FtsZ_GTPase_sf"/>
</dbReference>
<dbReference type="EnsemblPlants" id="Zm00001eb175510_T001">
    <property type="protein sequence ID" value="Zm00001eb175510_P001"/>
    <property type="gene ID" value="Zm00001eb175510"/>
</dbReference>
<dbReference type="Gene3D" id="3.40.50.1440">
    <property type="entry name" value="Tubulin/FtsZ, GTPase domain"/>
    <property type="match status" value="1"/>
</dbReference>
<sequence>MSAISPELSVCLRVVVLDLPPQVEGLLVGAESTVDLPPEKVELLKEAFDDLVAPFASFVVESPAGVCRARRTSGVVASASVASPTGNIANYLSLAEVDSIYLPVPVNFIFIGFDGNGRHELKLGPEELERWFTKIDHVFEHTRIPPVGEVLTPFYKTTVKKLQQYDLPLVGHVNHNFSVHAIHMGEDVLSVFEHAIKVLSCKDDLVDSRIRLLTVSRYVIDVCLPDSCGVLVNVGKVIVDLCLDCVRKLADNCTGLQGFLVFNAVGGGTGSGLGSLLLERLSVDYGNKSKLGFTIYPSPQALKSICWRSKAIQVEAGKQARPEKFEIPSKIKVTLQPWTSSLRGWSSRRHTRWTLPSCTAMSVSEVEALYKLFKKINLAFIDDGLINKVSNGCLLLQANHARRSRRPTTLRARSAAAMQGFPGGAPDPQQLQATMLAIEQACSLIQGDADSLLDRLWQKKKAEIKQ</sequence>
<dbReference type="PRINTS" id="PR01161">
    <property type="entry name" value="TUBULIN"/>
</dbReference>
<dbReference type="PANTHER" id="PTHR31515">
    <property type="entry name" value="TRANSMEMBRANE PROTEIN-RELATED"/>
    <property type="match status" value="1"/>
</dbReference>
<dbReference type="AlphaFoldDB" id="A0A804NP96"/>
<dbReference type="GO" id="GO:0005525">
    <property type="term" value="F:GTP binding"/>
    <property type="evidence" value="ECO:0007669"/>
    <property type="project" value="UniProtKB-UniRule"/>
</dbReference>
<evidence type="ECO:0000256" key="4">
    <source>
        <dbReference type="ARBA" id="ARBA00023134"/>
    </source>
</evidence>
<evidence type="ECO:0000256" key="2">
    <source>
        <dbReference type="ARBA" id="ARBA00022701"/>
    </source>
</evidence>
<reference evidence="8" key="1">
    <citation type="journal article" date="2009" name="Science">
        <title>The B73 maize genome: complexity, diversity, and dynamics.</title>
        <authorList>
            <person name="Schnable P.S."/>
            <person name="Ware D."/>
            <person name="Fulton R.S."/>
            <person name="Stein J.C."/>
            <person name="Wei F."/>
            <person name="Pasternak S."/>
            <person name="Liang C."/>
            <person name="Zhang J."/>
            <person name="Fulton L."/>
            <person name="Graves T.A."/>
            <person name="Minx P."/>
            <person name="Reily A.D."/>
            <person name="Courtney L."/>
            <person name="Kruchowski S.S."/>
            <person name="Tomlinson C."/>
            <person name="Strong C."/>
            <person name="Delehaunty K."/>
            <person name="Fronick C."/>
            <person name="Courtney B."/>
            <person name="Rock S.M."/>
            <person name="Belter E."/>
            <person name="Du F."/>
            <person name="Kim K."/>
            <person name="Abbott R.M."/>
            <person name="Cotton M."/>
            <person name="Levy A."/>
            <person name="Marchetto P."/>
            <person name="Ochoa K."/>
            <person name="Jackson S.M."/>
            <person name="Gillam B."/>
            <person name="Chen W."/>
            <person name="Yan L."/>
            <person name="Higginbotham J."/>
            <person name="Cardenas M."/>
            <person name="Waligorski J."/>
            <person name="Applebaum E."/>
            <person name="Phelps L."/>
            <person name="Falcone J."/>
            <person name="Kanchi K."/>
            <person name="Thane T."/>
            <person name="Scimone A."/>
            <person name="Thane N."/>
            <person name="Henke J."/>
            <person name="Wang T."/>
            <person name="Ruppert J."/>
            <person name="Shah N."/>
            <person name="Rotter K."/>
            <person name="Hodges J."/>
            <person name="Ingenthron E."/>
            <person name="Cordes M."/>
            <person name="Kohlberg S."/>
            <person name="Sgro J."/>
            <person name="Delgado B."/>
            <person name="Mead K."/>
            <person name="Chinwalla A."/>
            <person name="Leonard S."/>
            <person name="Crouse K."/>
            <person name="Collura K."/>
            <person name="Kudrna D."/>
            <person name="Currie J."/>
            <person name="He R."/>
            <person name="Angelova A."/>
            <person name="Rajasekar S."/>
            <person name="Mueller T."/>
            <person name="Lomeli R."/>
            <person name="Scara G."/>
            <person name="Ko A."/>
            <person name="Delaney K."/>
            <person name="Wissotski M."/>
            <person name="Lopez G."/>
            <person name="Campos D."/>
            <person name="Braidotti M."/>
            <person name="Ashley E."/>
            <person name="Golser W."/>
            <person name="Kim H."/>
            <person name="Lee S."/>
            <person name="Lin J."/>
            <person name="Dujmic Z."/>
            <person name="Kim W."/>
            <person name="Talag J."/>
            <person name="Zuccolo A."/>
            <person name="Fan C."/>
            <person name="Sebastian A."/>
            <person name="Kramer M."/>
            <person name="Spiegel L."/>
            <person name="Nascimento L."/>
            <person name="Zutavern T."/>
            <person name="Miller B."/>
            <person name="Ambroise C."/>
            <person name="Muller S."/>
            <person name="Spooner W."/>
            <person name="Narechania A."/>
            <person name="Ren L."/>
            <person name="Wei S."/>
            <person name="Kumari S."/>
            <person name="Faga B."/>
            <person name="Levy M.J."/>
            <person name="McMahan L."/>
            <person name="Van Buren P."/>
            <person name="Vaughn M.W."/>
            <person name="Ying K."/>
            <person name="Yeh C.-T."/>
            <person name="Emrich S.J."/>
            <person name="Jia Y."/>
            <person name="Kalyanaraman A."/>
            <person name="Hsia A.-P."/>
            <person name="Barbazuk W.B."/>
            <person name="Baucom R.S."/>
            <person name="Brutnell T.P."/>
            <person name="Carpita N.C."/>
            <person name="Chaparro C."/>
            <person name="Chia J.-M."/>
            <person name="Deragon J.-M."/>
            <person name="Estill J.C."/>
            <person name="Fu Y."/>
            <person name="Jeddeloh J.A."/>
            <person name="Han Y."/>
            <person name="Lee H."/>
            <person name="Li P."/>
            <person name="Lisch D.R."/>
            <person name="Liu S."/>
            <person name="Liu Z."/>
            <person name="Nagel D.H."/>
            <person name="McCann M.C."/>
            <person name="SanMiguel P."/>
            <person name="Myers A.M."/>
            <person name="Nettleton D."/>
            <person name="Nguyen J."/>
            <person name="Penning B.W."/>
            <person name="Ponnala L."/>
            <person name="Schneider K.L."/>
            <person name="Schwartz D.C."/>
            <person name="Sharma A."/>
            <person name="Soderlund C."/>
            <person name="Springer N.M."/>
            <person name="Sun Q."/>
            <person name="Wang H."/>
            <person name="Waterman M."/>
            <person name="Westerman R."/>
            <person name="Wolfgruber T.K."/>
            <person name="Yang L."/>
            <person name="Yu Y."/>
            <person name="Zhang L."/>
            <person name="Zhou S."/>
            <person name="Zhu Q."/>
            <person name="Bennetzen J.L."/>
            <person name="Dawe R.K."/>
            <person name="Jiang J."/>
            <person name="Jiang N."/>
            <person name="Presting G.G."/>
            <person name="Wessler S.R."/>
            <person name="Aluru S."/>
            <person name="Martienssen R.A."/>
            <person name="Clifton S.W."/>
            <person name="McCombie W.R."/>
            <person name="Wing R.A."/>
            <person name="Wilson R.K."/>
        </authorList>
    </citation>
    <scope>NUCLEOTIDE SEQUENCE [LARGE SCALE GENOMIC DNA]</scope>
    <source>
        <strain evidence="8">cv. B73</strain>
    </source>
</reference>
<evidence type="ECO:0000313" key="8">
    <source>
        <dbReference type="Proteomes" id="UP000007305"/>
    </source>
</evidence>
<organism evidence="7 8">
    <name type="scientific">Zea mays</name>
    <name type="common">Maize</name>
    <dbReference type="NCBI Taxonomy" id="4577"/>
    <lineage>
        <taxon>Eukaryota</taxon>
        <taxon>Viridiplantae</taxon>
        <taxon>Streptophyta</taxon>
        <taxon>Embryophyta</taxon>
        <taxon>Tracheophyta</taxon>
        <taxon>Spermatophyta</taxon>
        <taxon>Magnoliopsida</taxon>
        <taxon>Liliopsida</taxon>
        <taxon>Poales</taxon>
        <taxon>Poaceae</taxon>
        <taxon>PACMAD clade</taxon>
        <taxon>Panicoideae</taxon>
        <taxon>Andropogonodae</taxon>
        <taxon>Andropogoneae</taxon>
        <taxon>Tripsacinae</taxon>
        <taxon>Zea</taxon>
    </lineage>
</organism>
<dbReference type="SUPFAM" id="SSF52490">
    <property type="entry name" value="Tubulin nucleotide-binding domain-like"/>
    <property type="match status" value="1"/>
</dbReference>
<comment type="similarity">
    <text evidence="1 5">Belongs to the tubulin family.</text>
</comment>
<proteinExistence type="inferred from homology"/>
<reference evidence="7" key="2">
    <citation type="submission" date="2019-07" db="EMBL/GenBank/DDBJ databases">
        <authorList>
            <person name="Seetharam A."/>
            <person name="Woodhouse M."/>
            <person name="Cannon E."/>
        </authorList>
    </citation>
    <scope>NUCLEOTIDE SEQUENCE [LARGE SCALE GENOMIC DNA]</scope>
    <source>
        <strain evidence="7">cv. B73</strain>
    </source>
</reference>
<dbReference type="InterPro" id="IPR000217">
    <property type="entry name" value="Tubulin"/>
</dbReference>
<name>A0A804NP96_MAIZE</name>
<evidence type="ECO:0000259" key="6">
    <source>
        <dbReference type="Pfam" id="PF00091"/>
    </source>
</evidence>
<dbReference type="InParanoid" id="A0A804NP96"/>
<evidence type="ECO:0000313" key="7">
    <source>
        <dbReference type="EnsemblPlants" id="Zm00001eb175510_P001"/>
    </source>
</evidence>
<keyword evidence="3 5" id="KW-0547">Nucleotide-binding</keyword>
<dbReference type="InterPro" id="IPR003008">
    <property type="entry name" value="Tubulin_FtsZ_GTPase"/>
</dbReference>
<reference evidence="7" key="3">
    <citation type="submission" date="2021-05" db="UniProtKB">
        <authorList>
            <consortium name="EnsemblPlants"/>
        </authorList>
    </citation>
    <scope>IDENTIFICATION</scope>
    <source>
        <strain evidence="7">cv. B73</strain>
    </source>
</reference>
<feature type="domain" description="Tubulin/FtsZ GTPase" evidence="6">
    <location>
        <begin position="233"/>
        <end position="300"/>
    </location>
</feature>
<evidence type="ECO:0000256" key="1">
    <source>
        <dbReference type="ARBA" id="ARBA00009636"/>
    </source>
</evidence>
<dbReference type="GO" id="GO:0005874">
    <property type="term" value="C:microtubule"/>
    <property type="evidence" value="ECO:0007669"/>
    <property type="project" value="UniProtKB-KW"/>
</dbReference>
<dbReference type="Proteomes" id="UP000007305">
    <property type="component" value="Chromosome 4"/>
</dbReference>
<dbReference type="Pfam" id="PF00091">
    <property type="entry name" value="Tubulin"/>
    <property type="match status" value="1"/>
</dbReference>
<dbReference type="PROSITE" id="PS00227">
    <property type="entry name" value="TUBULIN"/>
    <property type="match status" value="1"/>
</dbReference>
<dbReference type="Gramene" id="Zm00001eb175510_T001">
    <property type="protein sequence ID" value="Zm00001eb175510_P001"/>
    <property type="gene ID" value="Zm00001eb175510"/>
</dbReference>
<evidence type="ECO:0000256" key="5">
    <source>
        <dbReference type="RuleBase" id="RU000352"/>
    </source>
</evidence>
<evidence type="ECO:0000256" key="3">
    <source>
        <dbReference type="ARBA" id="ARBA00022741"/>
    </source>
</evidence>
<keyword evidence="2 5" id="KW-0493">Microtubule</keyword>
<keyword evidence="4 5" id="KW-0342">GTP-binding</keyword>
<dbReference type="InterPro" id="IPR017975">
    <property type="entry name" value="Tubulin_CS"/>
</dbReference>
<dbReference type="PANTHER" id="PTHR31515:SF2">
    <property type="entry name" value="TRANSMEMBRANE PROTEIN"/>
    <property type="match status" value="1"/>
</dbReference>
<accession>A0A804NP96</accession>